<comment type="subcellular location">
    <subcellularLocation>
        <location evidence="2">Endoplasmic reticulum membrane</location>
        <topology evidence="2">Single-pass membrane protein</topology>
    </subcellularLocation>
    <subcellularLocation>
        <location evidence="3">Microsome membrane</location>
    </subcellularLocation>
</comment>
<evidence type="ECO:0000256" key="15">
    <source>
        <dbReference type="ARBA" id="ARBA00022857"/>
    </source>
</evidence>
<dbReference type="AlphaFoldDB" id="A0A6J4U007"/>
<evidence type="ECO:0000256" key="24">
    <source>
        <dbReference type="ARBA" id="ARBA00045722"/>
    </source>
</evidence>
<dbReference type="InterPro" id="IPR020946">
    <property type="entry name" value="Flavin_mOase-like"/>
</dbReference>
<dbReference type="GO" id="GO:0016174">
    <property type="term" value="F:NAD(P)H oxidase H2O2-forming activity"/>
    <property type="evidence" value="ECO:0007669"/>
    <property type="project" value="UniProtKB-EC"/>
</dbReference>
<evidence type="ECO:0000256" key="2">
    <source>
        <dbReference type="ARBA" id="ARBA00004389"/>
    </source>
</evidence>
<proteinExistence type="inferred from homology"/>
<keyword evidence="11" id="KW-0812">Transmembrane</keyword>
<comment type="catalytic activity">
    <reaction evidence="26">
        <text>heptan-2-one + NADPH + O2 + H(+) = pentyl acetate + NADP(+) + H2O</text>
        <dbReference type="Rhea" id="RHEA:54836"/>
        <dbReference type="ChEBI" id="CHEBI:5672"/>
        <dbReference type="ChEBI" id="CHEBI:15377"/>
        <dbReference type="ChEBI" id="CHEBI:15378"/>
        <dbReference type="ChEBI" id="CHEBI:15379"/>
        <dbReference type="ChEBI" id="CHEBI:57783"/>
        <dbReference type="ChEBI" id="CHEBI:58349"/>
        <dbReference type="ChEBI" id="CHEBI:87362"/>
    </reaction>
    <physiologicalReaction direction="left-to-right" evidence="26">
        <dbReference type="Rhea" id="RHEA:54837"/>
    </physiologicalReaction>
</comment>
<evidence type="ECO:0000256" key="18">
    <source>
        <dbReference type="ARBA" id="ARBA00023033"/>
    </source>
</evidence>
<keyword evidence="20" id="KW-0472">Membrane</keyword>
<dbReference type="EC" id="1.6.3.1" evidence="6"/>
<evidence type="ECO:0000256" key="6">
    <source>
        <dbReference type="ARBA" id="ARBA00012698"/>
    </source>
</evidence>
<evidence type="ECO:0000256" key="28">
    <source>
        <dbReference type="ARBA" id="ARBA00047864"/>
    </source>
</evidence>
<evidence type="ECO:0000256" key="33">
    <source>
        <dbReference type="ARBA" id="ARBA00049443"/>
    </source>
</evidence>
<evidence type="ECO:0000256" key="13">
    <source>
        <dbReference type="ARBA" id="ARBA00022827"/>
    </source>
</evidence>
<organism evidence="35">
    <name type="scientific">uncultured Solirubrobacteraceae bacterium</name>
    <dbReference type="NCBI Taxonomy" id="1162706"/>
    <lineage>
        <taxon>Bacteria</taxon>
        <taxon>Bacillati</taxon>
        <taxon>Actinomycetota</taxon>
        <taxon>Thermoleophilia</taxon>
        <taxon>Solirubrobacterales</taxon>
        <taxon>Solirubrobacteraceae</taxon>
        <taxon>environmental samples</taxon>
    </lineage>
</organism>
<evidence type="ECO:0000256" key="31">
    <source>
        <dbReference type="ARBA" id="ARBA00048989"/>
    </source>
</evidence>
<keyword evidence="14" id="KW-0492">Microsome</keyword>
<name>A0A6J4U007_9ACTN</name>
<evidence type="ECO:0000256" key="23">
    <source>
        <dbReference type="ARBA" id="ARBA00033301"/>
    </source>
</evidence>
<evidence type="ECO:0000256" key="19">
    <source>
        <dbReference type="ARBA" id="ARBA00023098"/>
    </source>
</evidence>
<evidence type="ECO:0000256" key="22">
    <source>
        <dbReference type="ARBA" id="ARBA00033213"/>
    </source>
</evidence>
<dbReference type="InterPro" id="IPR002257">
    <property type="entry name" value="Flavin_mOase_5"/>
</dbReference>
<comment type="catalytic activity">
    <reaction evidence="31">
        <text>(2E)-geranial + NADPH + O2 + H(+) = (1E)-2,6-dimethylhepta-1,5-dien-1-yl formate + NADP(+) + H2O</text>
        <dbReference type="Rhea" id="RHEA:54860"/>
        <dbReference type="ChEBI" id="CHEBI:15377"/>
        <dbReference type="ChEBI" id="CHEBI:15378"/>
        <dbReference type="ChEBI" id="CHEBI:15379"/>
        <dbReference type="ChEBI" id="CHEBI:16980"/>
        <dbReference type="ChEBI" id="CHEBI:57783"/>
        <dbReference type="ChEBI" id="CHEBI:58349"/>
        <dbReference type="ChEBI" id="CHEBI:138375"/>
    </reaction>
    <physiologicalReaction direction="left-to-right" evidence="31">
        <dbReference type="Rhea" id="RHEA:54861"/>
    </physiologicalReaction>
</comment>
<comment type="function">
    <text evidence="24">Acts as a Baeyer-Villiger monooxygenase on a broad range of substrates. Catalyzes the insertion of an oxygen atom into a carbon-carbon bond adjacent to a carbonyl, which converts ketones to esters. Active on diverse carbonyl compounds, whereas soft nucleophiles are mostly non- or poorly reactive. In contrast with other forms of FMO it is non- or poorly active on 'classical' substrates such as drugs, pesticides, and dietary components containing soft nucleophilic heteroatoms. Able to oxidize drug molecules bearing a carbonyl group on an aliphatic chain, such as nabumetone and pentoxifylline. Also, in the absence of substrates, shows slow but yet significant NADPH oxidase activity. Acts as a positive modulator of cholesterol biosynthesis as well as glucose homeostasis, promoting metabolic aging via pleiotropic effects.</text>
</comment>
<evidence type="ECO:0000256" key="27">
    <source>
        <dbReference type="ARBA" id="ARBA00047855"/>
    </source>
</evidence>
<dbReference type="InterPro" id="IPR036188">
    <property type="entry name" value="FAD/NAD-bd_sf"/>
</dbReference>
<evidence type="ECO:0000256" key="7">
    <source>
        <dbReference type="ARBA" id="ARBA00019213"/>
    </source>
</evidence>
<evidence type="ECO:0000256" key="25">
    <source>
        <dbReference type="ARBA" id="ARBA00047426"/>
    </source>
</evidence>
<evidence type="ECO:0000256" key="34">
    <source>
        <dbReference type="ARBA" id="ARBA00049475"/>
    </source>
</evidence>
<evidence type="ECO:0000256" key="16">
    <source>
        <dbReference type="ARBA" id="ARBA00022989"/>
    </source>
</evidence>
<dbReference type="PIRSF" id="PIRSF000332">
    <property type="entry name" value="FMO"/>
    <property type="match status" value="1"/>
</dbReference>
<dbReference type="InterPro" id="IPR000960">
    <property type="entry name" value="Flavin_mOase"/>
</dbReference>
<comment type="cofactor">
    <cofactor evidence="1">
        <name>FAD</name>
        <dbReference type="ChEBI" id="CHEBI:57692"/>
    </cofactor>
</comment>
<dbReference type="PRINTS" id="PR00370">
    <property type="entry name" value="FMOXYGENASE"/>
</dbReference>
<evidence type="ECO:0000256" key="10">
    <source>
        <dbReference type="ARBA" id="ARBA00022630"/>
    </source>
</evidence>
<evidence type="ECO:0000256" key="9">
    <source>
        <dbReference type="ARBA" id="ARBA00022553"/>
    </source>
</evidence>
<keyword evidence="17 35" id="KW-0560">Oxidoreductase</keyword>
<evidence type="ECO:0000256" key="3">
    <source>
        <dbReference type="ARBA" id="ARBA00004524"/>
    </source>
</evidence>
<evidence type="ECO:0000256" key="5">
    <source>
        <dbReference type="ARBA" id="ARBA00010139"/>
    </source>
</evidence>
<evidence type="ECO:0000256" key="1">
    <source>
        <dbReference type="ARBA" id="ARBA00001974"/>
    </source>
</evidence>
<comment type="similarity">
    <text evidence="4">Belongs to the FMO family.</text>
</comment>
<comment type="catalytic activity">
    <reaction evidence="28">
        <text>NADPH + O2 + H(+) = H2O2 + NADP(+)</text>
        <dbReference type="Rhea" id="RHEA:11260"/>
        <dbReference type="ChEBI" id="CHEBI:15378"/>
        <dbReference type="ChEBI" id="CHEBI:15379"/>
        <dbReference type="ChEBI" id="CHEBI:16240"/>
        <dbReference type="ChEBI" id="CHEBI:57783"/>
        <dbReference type="ChEBI" id="CHEBI:58349"/>
        <dbReference type="EC" id="1.6.3.1"/>
    </reaction>
    <physiologicalReaction direction="left-to-right" evidence="28">
        <dbReference type="Rhea" id="RHEA:11261"/>
    </physiologicalReaction>
</comment>
<evidence type="ECO:0000256" key="29">
    <source>
        <dbReference type="ARBA" id="ARBA00047977"/>
    </source>
</evidence>
<dbReference type="GO" id="GO:0050661">
    <property type="term" value="F:NADP binding"/>
    <property type="evidence" value="ECO:0007669"/>
    <property type="project" value="InterPro"/>
</dbReference>
<evidence type="ECO:0000256" key="17">
    <source>
        <dbReference type="ARBA" id="ARBA00023002"/>
    </source>
</evidence>
<protein>
    <recommendedName>
        <fullName evidence="7">Flavin-containing monooxygenase 5</fullName>
        <ecNumber evidence="6">1.6.3.1</ecNumber>
    </recommendedName>
    <alternativeName>
        <fullName evidence="23">Dimethylaniline monooxygenase [N-oxide-forming] 5</fullName>
    </alternativeName>
    <alternativeName>
        <fullName evidence="21">Dimethylaniline oxidase 5</fullName>
    </alternativeName>
    <alternativeName>
        <fullName evidence="22">NADPH oxidase</fullName>
    </alternativeName>
</protein>
<evidence type="ECO:0000256" key="21">
    <source>
        <dbReference type="ARBA" id="ARBA00029728"/>
    </source>
</evidence>
<keyword evidence="15" id="KW-0521">NADP</keyword>
<sequence length="459" mass="51200">MADMPNVCIIGAGVSGLTAGKALGDFGVPYTCFEASDDIGGNWYFGNPNGASSAYKSLHIDISKPSISFRDFPMPDRYPDYPHHTHIFEWLRDYADAFGLREHIRFNTRVQRAERNPQGGWRITLEDGTEHAFDALLVCNGHHWKPRYPSFPGTFDGPTIHSHDYVDPTTPIDLNGKRVLVVGIGNSAVDIVSELARKTVSDTVYLSTRSGAYVVPKYIFGKPADQVVKTNPRLPIGLQRKMGAILPRIFSGKMEDFGLPTPNHKFLDAHPTVSSELLGRLGAGDAVGKPDVRELHSDSVTFTDGTTEQIDAIVYATGYDISFPFFDPSFLDIKDNKLSLYKRMLHPDFDDVAWVGLGQPIPTIFPFAELQSKVAARWLSGDWAPPPRDEMREEIARDEEFHTGHFTEKPRHTMQLEWYSFQHELLTRSIPNGQERAQRGDKTGRDVAGRAKVIEAVGA</sequence>
<keyword evidence="9" id="KW-0597">Phosphoprotein</keyword>
<dbReference type="FunFam" id="3.50.50.60:FF:000159">
    <property type="entry name" value="Dimethylaniline monooxygenase [N-oxide-forming]"/>
    <property type="match status" value="1"/>
</dbReference>
<evidence type="ECO:0000256" key="11">
    <source>
        <dbReference type="ARBA" id="ARBA00022692"/>
    </source>
</evidence>
<reference evidence="35" key="1">
    <citation type="submission" date="2020-02" db="EMBL/GenBank/DDBJ databases">
        <authorList>
            <person name="Meier V. D."/>
        </authorList>
    </citation>
    <scope>NUCLEOTIDE SEQUENCE</scope>
    <source>
        <strain evidence="35">AVDCRST_MAG85</strain>
    </source>
</reference>
<dbReference type="Gene3D" id="3.50.50.60">
    <property type="entry name" value="FAD/NAD(P)-binding domain"/>
    <property type="match status" value="1"/>
</dbReference>
<dbReference type="GO" id="GO:0004499">
    <property type="term" value="F:N,N-dimethylaniline monooxygenase activity"/>
    <property type="evidence" value="ECO:0007669"/>
    <property type="project" value="InterPro"/>
</dbReference>
<comment type="catalytic activity">
    <reaction evidence="32">
        <text>heptan-4-one + NADPH + O2 + H(+) = propyl butanoate + NADP(+) + H2O</text>
        <dbReference type="Rhea" id="RHEA:54852"/>
        <dbReference type="ChEBI" id="CHEBI:15377"/>
        <dbReference type="ChEBI" id="CHEBI:15378"/>
        <dbReference type="ChEBI" id="CHEBI:15379"/>
        <dbReference type="ChEBI" id="CHEBI:57783"/>
        <dbReference type="ChEBI" id="CHEBI:58349"/>
        <dbReference type="ChEBI" id="CHEBI:89484"/>
        <dbReference type="ChEBI" id="CHEBI:89719"/>
    </reaction>
    <physiologicalReaction direction="left-to-right" evidence="32">
        <dbReference type="Rhea" id="RHEA:54853"/>
    </physiologicalReaction>
</comment>
<accession>A0A6J4U007</accession>
<dbReference type="GO" id="GO:0050660">
    <property type="term" value="F:flavin adenine dinucleotide binding"/>
    <property type="evidence" value="ECO:0007669"/>
    <property type="project" value="InterPro"/>
</dbReference>
<comment type="catalytic activity">
    <reaction evidence="30">
        <text>octan-3-one + NADPH + O2 + H(+) = ethyl hexanoate + NADP(+) + H2O</text>
        <dbReference type="Rhea" id="RHEA:54856"/>
        <dbReference type="ChEBI" id="CHEBI:15377"/>
        <dbReference type="ChEBI" id="CHEBI:15378"/>
        <dbReference type="ChEBI" id="CHEBI:15379"/>
        <dbReference type="ChEBI" id="CHEBI:57783"/>
        <dbReference type="ChEBI" id="CHEBI:58349"/>
        <dbReference type="ChEBI" id="CHEBI:80946"/>
        <dbReference type="ChEBI" id="CHEBI:86055"/>
    </reaction>
    <physiologicalReaction direction="left-to-right" evidence="30">
        <dbReference type="Rhea" id="RHEA:54857"/>
    </physiologicalReaction>
</comment>
<dbReference type="PANTHER" id="PTHR23023">
    <property type="entry name" value="DIMETHYLANILINE MONOOXYGENASE"/>
    <property type="match status" value="1"/>
</dbReference>
<comment type="catalytic activity">
    <reaction evidence="33">
        <text>N,N-dimethylaniline + NADPH + O2 + H(+) = N,N-dimethylaniline N-oxide + NADP(+) + H2O</text>
        <dbReference type="Rhea" id="RHEA:24468"/>
        <dbReference type="ChEBI" id="CHEBI:15377"/>
        <dbReference type="ChEBI" id="CHEBI:15378"/>
        <dbReference type="ChEBI" id="CHEBI:15379"/>
        <dbReference type="ChEBI" id="CHEBI:16269"/>
        <dbReference type="ChEBI" id="CHEBI:17735"/>
        <dbReference type="ChEBI" id="CHEBI:57783"/>
        <dbReference type="ChEBI" id="CHEBI:58349"/>
        <dbReference type="EC" id="1.14.13.8"/>
    </reaction>
    <physiologicalReaction direction="left-to-right" evidence="33">
        <dbReference type="Rhea" id="RHEA:24469"/>
    </physiologicalReaction>
</comment>
<comment type="similarity">
    <text evidence="5">Belongs to the FAD-binding monooxygenase family.</text>
</comment>
<dbReference type="SUPFAM" id="SSF51905">
    <property type="entry name" value="FAD/NAD(P)-binding domain"/>
    <property type="match status" value="3"/>
</dbReference>
<keyword evidence="8" id="KW-0488">Methylation</keyword>
<dbReference type="PRINTS" id="PR01125">
    <property type="entry name" value="FMOXYGENASE5"/>
</dbReference>
<keyword evidence="19" id="KW-0443">Lipid metabolism</keyword>
<evidence type="ECO:0000256" key="20">
    <source>
        <dbReference type="ARBA" id="ARBA00023136"/>
    </source>
</evidence>
<keyword evidence="12" id="KW-0256">Endoplasmic reticulum</keyword>
<evidence type="ECO:0000256" key="4">
    <source>
        <dbReference type="ARBA" id="ARBA00009183"/>
    </source>
</evidence>
<dbReference type="Pfam" id="PF00743">
    <property type="entry name" value="FMO-like"/>
    <property type="match status" value="1"/>
</dbReference>
<keyword evidence="16" id="KW-1133">Transmembrane helix</keyword>
<gene>
    <name evidence="35" type="ORF">AVDCRST_MAG85-4182</name>
</gene>
<evidence type="ECO:0000256" key="30">
    <source>
        <dbReference type="ARBA" id="ARBA00048459"/>
    </source>
</evidence>
<comment type="catalytic activity">
    <reaction evidence="25">
        <text>hexan-3-one + NADPH + O2 + H(+) = propyl propanoate + NADP(+) + H2O</text>
        <dbReference type="Rhea" id="RHEA:54848"/>
        <dbReference type="ChEBI" id="CHEBI:15377"/>
        <dbReference type="ChEBI" id="CHEBI:15378"/>
        <dbReference type="ChEBI" id="CHEBI:15379"/>
        <dbReference type="ChEBI" id="CHEBI:57783"/>
        <dbReference type="ChEBI" id="CHEBI:58349"/>
        <dbReference type="ChEBI" id="CHEBI:89828"/>
        <dbReference type="ChEBI" id="CHEBI:89891"/>
    </reaction>
    <physiologicalReaction direction="left-to-right" evidence="25">
        <dbReference type="Rhea" id="RHEA:54849"/>
    </physiologicalReaction>
</comment>
<evidence type="ECO:0000256" key="12">
    <source>
        <dbReference type="ARBA" id="ARBA00022824"/>
    </source>
</evidence>
<evidence type="ECO:0000256" key="26">
    <source>
        <dbReference type="ARBA" id="ARBA00047574"/>
    </source>
</evidence>
<keyword evidence="10" id="KW-0285">Flavoprotein</keyword>
<dbReference type="InterPro" id="IPR050346">
    <property type="entry name" value="FMO-like"/>
</dbReference>
<evidence type="ECO:0000256" key="14">
    <source>
        <dbReference type="ARBA" id="ARBA00022848"/>
    </source>
</evidence>
<comment type="catalytic activity">
    <reaction evidence="27">
        <text>sulcatone + NADPH + O2 + H(+) = 4-methylpent-3-en-1-yl acetate + NADP(+) + H2O</text>
        <dbReference type="Rhea" id="RHEA:54864"/>
        <dbReference type="ChEBI" id="CHEBI:15377"/>
        <dbReference type="ChEBI" id="CHEBI:15378"/>
        <dbReference type="ChEBI" id="CHEBI:15379"/>
        <dbReference type="ChEBI" id="CHEBI:16310"/>
        <dbReference type="ChEBI" id="CHEBI:57783"/>
        <dbReference type="ChEBI" id="CHEBI:58349"/>
        <dbReference type="ChEBI" id="CHEBI:138373"/>
    </reaction>
    <physiologicalReaction direction="left-to-right" evidence="27">
        <dbReference type="Rhea" id="RHEA:54865"/>
    </physiologicalReaction>
</comment>
<evidence type="ECO:0000256" key="8">
    <source>
        <dbReference type="ARBA" id="ARBA00022481"/>
    </source>
</evidence>
<comment type="catalytic activity">
    <reaction evidence="34">
        <text>octan-3-one + NADPH + O2 + H(+) = pentyl propanoate + NADP(+) + H2O</text>
        <dbReference type="Rhea" id="RHEA:54840"/>
        <dbReference type="ChEBI" id="CHEBI:15377"/>
        <dbReference type="ChEBI" id="CHEBI:15378"/>
        <dbReference type="ChEBI" id="CHEBI:15379"/>
        <dbReference type="ChEBI" id="CHEBI:57783"/>
        <dbReference type="ChEBI" id="CHEBI:58349"/>
        <dbReference type="ChEBI" id="CHEBI:80946"/>
        <dbReference type="ChEBI" id="CHEBI:87373"/>
    </reaction>
    <physiologicalReaction direction="left-to-right" evidence="34">
        <dbReference type="Rhea" id="RHEA:54841"/>
    </physiologicalReaction>
</comment>
<dbReference type="GO" id="GO:0006629">
    <property type="term" value="P:lipid metabolic process"/>
    <property type="evidence" value="ECO:0007669"/>
    <property type="project" value="UniProtKB-KW"/>
</dbReference>
<keyword evidence="13" id="KW-0274">FAD</keyword>
<dbReference type="EMBL" id="CADCVT010000475">
    <property type="protein sequence ID" value="CAA9536575.1"/>
    <property type="molecule type" value="Genomic_DNA"/>
</dbReference>
<comment type="catalytic activity">
    <reaction evidence="29">
        <text>hexan-3-one + NADPH + O2 + H(+) = ethyl butanoate + NADP(+) + H2O</text>
        <dbReference type="Rhea" id="RHEA:54844"/>
        <dbReference type="ChEBI" id="CHEBI:15377"/>
        <dbReference type="ChEBI" id="CHEBI:15378"/>
        <dbReference type="ChEBI" id="CHEBI:15379"/>
        <dbReference type="ChEBI" id="CHEBI:57783"/>
        <dbReference type="ChEBI" id="CHEBI:58349"/>
        <dbReference type="ChEBI" id="CHEBI:88764"/>
        <dbReference type="ChEBI" id="CHEBI:89891"/>
    </reaction>
    <physiologicalReaction direction="left-to-right" evidence="29">
        <dbReference type="Rhea" id="RHEA:54845"/>
    </physiologicalReaction>
</comment>
<evidence type="ECO:0000313" key="35">
    <source>
        <dbReference type="EMBL" id="CAA9536575.1"/>
    </source>
</evidence>
<evidence type="ECO:0000256" key="32">
    <source>
        <dbReference type="ARBA" id="ARBA00048990"/>
    </source>
</evidence>
<keyword evidence="18 35" id="KW-0503">Monooxygenase</keyword>